<comment type="caution">
    <text evidence="3">The sequence shown here is derived from an EMBL/GenBank/DDBJ whole genome shotgun (WGS) entry which is preliminary data.</text>
</comment>
<organism evidence="3 4">
    <name type="scientific">Actinophytocola xinjiangensis</name>
    <dbReference type="NCBI Taxonomy" id="485602"/>
    <lineage>
        <taxon>Bacteria</taxon>
        <taxon>Bacillati</taxon>
        <taxon>Actinomycetota</taxon>
        <taxon>Actinomycetes</taxon>
        <taxon>Pseudonocardiales</taxon>
        <taxon>Pseudonocardiaceae</taxon>
    </lineage>
</organism>
<evidence type="ECO:0000313" key="4">
    <source>
        <dbReference type="Proteomes" id="UP000185696"/>
    </source>
</evidence>
<dbReference type="Proteomes" id="UP000185696">
    <property type="component" value="Unassembled WGS sequence"/>
</dbReference>
<feature type="compositionally biased region" description="Basic and acidic residues" evidence="1">
    <location>
        <begin position="88"/>
        <end position="102"/>
    </location>
</feature>
<sequence>MTEELPRVPTYPSMDPVGPRHPGQDSRTRITPPVPPHDQFPSGPQPRVDRDFDPDFDPDFERDGDYRDTGYDNFGGGGDYRDNNFGGDFDRGDLDRNLDRDYPPGPDTGFERGLDLDDRDPRREPHRDPRRDLDGDLDEELARELDDLDGDREPRSAAREWLVMAGQLAVGVLGGAAVWLGFNWLWGALPQAALVLALAVIAGMVFIVRKIRKAEDLQTTVYAVLVGLLATVSPAALLLLNR</sequence>
<feature type="region of interest" description="Disordered" evidence="1">
    <location>
        <begin position="1"/>
        <end position="138"/>
    </location>
</feature>
<feature type="transmembrane region" description="Helical" evidence="2">
    <location>
        <begin position="188"/>
        <end position="208"/>
    </location>
</feature>
<dbReference type="AlphaFoldDB" id="A0A7Z1AVB0"/>
<keyword evidence="2" id="KW-0472">Membrane</keyword>
<evidence type="ECO:0000256" key="2">
    <source>
        <dbReference type="SAM" id="Phobius"/>
    </source>
</evidence>
<feature type="compositionally biased region" description="Basic and acidic residues" evidence="1">
    <location>
        <begin position="109"/>
        <end position="138"/>
    </location>
</feature>
<feature type="compositionally biased region" description="Basic and acidic residues" evidence="1">
    <location>
        <begin position="47"/>
        <end position="70"/>
    </location>
</feature>
<name>A0A7Z1AVB0_9PSEU</name>
<keyword evidence="4" id="KW-1185">Reference proteome</keyword>
<evidence type="ECO:0000313" key="3">
    <source>
        <dbReference type="EMBL" id="OLF07083.1"/>
    </source>
</evidence>
<dbReference type="EMBL" id="MSIF01000017">
    <property type="protein sequence ID" value="OLF07083.1"/>
    <property type="molecule type" value="Genomic_DNA"/>
</dbReference>
<keyword evidence="2" id="KW-0812">Transmembrane</keyword>
<keyword evidence="2" id="KW-1133">Transmembrane helix</keyword>
<gene>
    <name evidence="3" type="ORF">BLA60_28075</name>
</gene>
<reference evidence="3 4" key="1">
    <citation type="submission" date="2016-12" db="EMBL/GenBank/DDBJ databases">
        <title>The draft genome sequence of Actinophytocola xinjiangensis.</title>
        <authorList>
            <person name="Wang W."/>
            <person name="Yuan L."/>
        </authorList>
    </citation>
    <scope>NUCLEOTIDE SEQUENCE [LARGE SCALE GENOMIC DNA]</scope>
    <source>
        <strain evidence="3 4">CGMCC 4.4663</strain>
    </source>
</reference>
<feature type="transmembrane region" description="Helical" evidence="2">
    <location>
        <begin position="161"/>
        <end position="182"/>
    </location>
</feature>
<proteinExistence type="predicted"/>
<accession>A0A7Z1AVB0</accession>
<protein>
    <submittedName>
        <fullName evidence="3">Uncharacterized protein</fullName>
    </submittedName>
</protein>
<evidence type="ECO:0000256" key="1">
    <source>
        <dbReference type="SAM" id="MobiDB-lite"/>
    </source>
</evidence>
<feature type="transmembrane region" description="Helical" evidence="2">
    <location>
        <begin position="220"/>
        <end position="240"/>
    </location>
</feature>